<accession>A0A660KSC1</accession>
<protein>
    <recommendedName>
        <fullName evidence="5">GDSL esterase/lipase</fullName>
    </recommendedName>
</protein>
<evidence type="ECO:0000313" key="3">
    <source>
        <dbReference type="EMBL" id="KAE8039363.1"/>
    </source>
</evidence>
<reference evidence="3 4" key="1">
    <citation type="submission" date="2019-06" db="EMBL/GenBank/DDBJ databases">
        <title>A chromosomal-level reference genome of Carpinus fangiana (Coryloideae, Betulaceae).</title>
        <authorList>
            <person name="Yang X."/>
            <person name="Wang Z."/>
            <person name="Zhang L."/>
            <person name="Hao G."/>
            <person name="Liu J."/>
            <person name="Yang Y."/>
        </authorList>
    </citation>
    <scope>NUCLEOTIDE SEQUENCE [LARGE SCALE GENOMIC DNA]</scope>
    <source>
        <strain evidence="3">Cfa_2016G</strain>
        <tissue evidence="3">Leaf</tissue>
    </source>
</reference>
<comment type="similarity">
    <text evidence="1">Belongs to the 'GDSL' lipolytic enzyme family.</text>
</comment>
<proteinExistence type="inferred from homology"/>
<dbReference type="GO" id="GO:0016788">
    <property type="term" value="F:hydrolase activity, acting on ester bonds"/>
    <property type="evidence" value="ECO:0007669"/>
    <property type="project" value="InterPro"/>
</dbReference>
<evidence type="ECO:0008006" key="5">
    <source>
        <dbReference type="Google" id="ProtNLM"/>
    </source>
</evidence>
<dbReference type="OrthoDB" id="1600564at2759"/>
<dbReference type="Pfam" id="PF00657">
    <property type="entry name" value="Lipase_GDSL"/>
    <property type="match status" value="1"/>
</dbReference>
<dbReference type="AlphaFoldDB" id="A0A660KSC1"/>
<evidence type="ECO:0000313" key="4">
    <source>
        <dbReference type="Proteomes" id="UP000327013"/>
    </source>
</evidence>
<evidence type="ECO:0000256" key="1">
    <source>
        <dbReference type="ARBA" id="ARBA00008668"/>
    </source>
</evidence>
<dbReference type="Proteomes" id="UP000327013">
    <property type="component" value="Chromosome 4"/>
</dbReference>
<evidence type="ECO:0000256" key="2">
    <source>
        <dbReference type="SAM" id="SignalP"/>
    </source>
</evidence>
<gene>
    <name evidence="3" type="ORF">FH972_011783</name>
</gene>
<keyword evidence="2" id="KW-0732">Signal</keyword>
<dbReference type="PANTHER" id="PTHR45642">
    <property type="entry name" value="GDSL ESTERASE/LIPASE EXL3"/>
    <property type="match status" value="1"/>
</dbReference>
<dbReference type="EMBL" id="CM017324">
    <property type="protein sequence ID" value="KAE8039363.1"/>
    <property type="molecule type" value="Genomic_DNA"/>
</dbReference>
<dbReference type="Gene3D" id="3.40.50.1110">
    <property type="entry name" value="SGNH hydrolase"/>
    <property type="match status" value="1"/>
</dbReference>
<dbReference type="InterPro" id="IPR036514">
    <property type="entry name" value="SGNH_hydro_sf"/>
</dbReference>
<dbReference type="PANTHER" id="PTHR45642:SF30">
    <property type="entry name" value="SGNH HYDROLASE-TYPE ESTERASE DOMAIN-CONTAINING PROTEIN"/>
    <property type="match status" value="1"/>
</dbReference>
<dbReference type="CDD" id="cd01837">
    <property type="entry name" value="SGNH_plant_lipase_like"/>
    <property type="match status" value="1"/>
</dbReference>
<dbReference type="InterPro" id="IPR050592">
    <property type="entry name" value="GDSL_lipolytic_enzyme"/>
</dbReference>
<feature type="chain" id="PRO_5025066718" description="GDSL esterase/lipase" evidence="2">
    <location>
        <begin position="26"/>
        <end position="361"/>
    </location>
</feature>
<dbReference type="InterPro" id="IPR001087">
    <property type="entry name" value="GDSL"/>
</dbReference>
<name>A0A660KSC1_9ROSI</name>
<dbReference type="InterPro" id="IPR035669">
    <property type="entry name" value="SGNH_plant_lipase-like"/>
</dbReference>
<dbReference type="FunFam" id="3.40.50.1110:FF:000003">
    <property type="entry name" value="GDSL esterase/lipase APG"/>
    <property type="match status" value="1"/>
</dbReference>
<dbReference type="SUPFAM" id="SSF52266">
    <property type="entry name" value="SGNH hydrolase"/>
    <property type="match status" value="1"/>
</dbReference>
<keyword evidence="4" id="KW-1185">Reference proteome</keyword>
<feature type="signal peptide" evidence="2">
    <location>
        <begin position="1"/>
        <end position="25"/>
    </location>
</feature>
<organism evidence="3 4">
    <name type="scientific">Carpinus fangiana</name>
    <dbReference type="NCBI Taxonomy" id="176857"/>
    <lineage>
        <taxon>Eukaryota</taxon>
        <taxon>Viridiplantae</taxon>
        <taxon>Streptophyta</taxon>
        <taxon>Embryophyta</taxon>
        <taxon>Tracheophyta</taxon>
        <taxon>Spermatophyta</taxon>
        <taxon>Magnoliopsida</taxon>
        <taxon>eudicotyledons</taxon>
        <taxon>Gunneridae</taxon>
        <taxon>Pentapetalae</taxon>
        <taxon>rosids</taxon>
        <taxon>fabids</taxon>
        <taxon>Fagales</taxon>
        <taxon>Betulaceae</taxon>
        <taxon>Carpinus</taxon>
    </lineage>
</organism>
<sequence>MKMLLPSSFIIFLQVITTISHTCKASTAAKFTTMLVFGDSSVDTGNNNYVLTTFQANHYPYGQNYPSQVPTGRFSDGKLVPDFIASSLGIKESVPPFLDPLLSNDELRTGVNFASAGSGFDELTTAASGVIPFATQILYFKSYIERLKGFVGEAEATKIINGALVIISAGTNDFAINFYTLPTRRLQFTVGGYQDFLQSKIKEFVQELYDLGCRTMIIGGLPPIGCAPIQITANFKAPYNRTCVQEQNLDSQSYNQKLADLVPRVQQSLPGSRLIFSDTYALLYDMIDNPQKYGFVETNRGCCGTGFTEVGVSCSQITPLCANASQYLFWDCIHPSQAAYQYFAKYVEDEIIPILSTDHSR</sequence>